<dbReference type="RefSeq" id="WP_032743321.1">
    <property type="nucleotide sequence ID" value="NZ_CP151768.1"/>
</dbReference>
<sequence>MTDITELAQREKFEAWWEREYKHLESSKYTDAVPHIKYGFWMAYQAGGAELVEALDKSESRLHEVAVACATAEQALEKAQRRNGELETYSKTALEFREAARDENRHLKLELEIAEKRIAEQESKLANPVQLPKTNGYWTETEKAYEEAITLAKRQIRVAGFRCEGDE</sequence>
<evidence type="ECO:0008006" key="4">
    <source>
        <dbReference type="Google" id="ProtNLM"/>
    </source>
</evidence>
<evidence type="ECO:0000313" key="2">
    <source>
        <dbReference type="EMBL" id="EWF84173.1"/>
    </source>
</evidence>
<evidence type="ECO:0000256" key="1">
    <source>
        <dbReference type="SAM" id="Coils"/>
    </source>
</evidence>
<dbReference type="AlphaFoldDB" id="A0A7H5A4R4"/>
<organism evidence="2 3">
    <name type="scientific">Klebsiella michiganensis</name>
    <dbReference type="NCBI Taxonomy" id="1134687"/>
    <lineage>
        <taxon>Bacteria</taxon>
        <taxon>Pseudomonadati</taxon>
        <taxon>Pseudomonadota</taxon>
        <taxon>Gammaproteobacteria</taxon>
        <taxon>Enterobacterales</taxon>
        <taxon>Enterobacteriaceae</taxon>
        <taxon>Klebsiella/Raoultella group</taxon>
        <taxon>Klebsiella</taxon>
    </lineage>
</organism>
<reference evidence="2 3" key="1">
    <citation type="submission" date="2014-01" db="EMBL/GenBank/DDBJ databases">
        <title>The Genome Sequence of Klebsiella oxytoca MGH 27.</title>
        <authorList>
            <consortium name="The Broad Institute Genomics Platform"/>
            <consortium name="The Broad Institute Genome Sequencing Center for Infectious Disease"/>
            <person name="Murphy C."/>
            <person name="Cosimi L."/>
            <person name="Cerqueira G."/>
            <person name="Feldgarden M."/>
            <person name="Earl A."/>
            <person name="Hung D."/>
            <person name="Onderdonk A.B."/>
            <person name="Ferraro M.J."/>
            <person name="Hooper D."/>
            <person name="Dekker J."/>
            <person name="O'Brien T."/>
            <person name="Huang S."/>
            <person name="Quan V."/>
            <person name="Ernst C."/>
            <person name="Delaney M."/>
            <person name="DuBois A."/>
            <person name="Kim D.S."/>
            <person name="Young S.K."/>
            <person name="Zeng Q."/>
            <person name="Gargeya S."/>
            <person name="Fitzgerald M."/>
            <person name="Abouelleil A."/>
            <person name="Alvarado L."/>
            <person name="Berlin A.M."/>
            <person name="Chapman S.B."/>
            <person name="Gainer-Dewar J."/>
            <person name="Goldberg J."/>
            <person name="Gnerre S."/>
            <person name="Griggs A."/>
            <person name="Gujja S."/>
            <person name="Hansen M."/>
            <person name="Howarth C."/>
            <person name="Imamovic A."/>
            <person name="Ireland A."/>
            <person name="Larimer J."/>
            <person name="McCowan C."/>
            <person name="Murphy C."/>
            <person name="Pearson M."/>
            <person name="Poon T.W."/>
            <person name="Priest M."/>
            <person name="Roberts A."/>
            <person name="Saif S."/>
            <person name="Shea T."/>
            <person name="Sykes S."/>
            <person name="Wortman J."/>
            <person name="Nusbaum C."/>
            <person name="Birren B."/>
        </authorList>
    </citation>
    <scope>NUCLEOTIDE SEQUENCE [LARGE SCALE GENOMIC DNA]</scope>
    <source>
        <strain evidence="2 3">MGH 27</strain>
    </source>
</reference>
<feature type="coiled-coil region" evidence="1">
    <location>
        <begin position="62"/>
        <end position="124"/>
    </location>
</feature>
<comment type="caution">
    <text evidence="2">The sequence shown here is derived from an EMBL/GenBank/DDBJ whole genome shotgun (WGS) entry which is preliminary data.</text>
</comment>
<dbReference type="EMBL" id="JCNZ01000015">
    <property type="protein sequence ID" value="EWF84173.1"/>
    <property type="molecule type" value="Genomic_DNA"/>
</dbReference>
<name>A0A7H5A4R4_9ENTR</name>
<accession>A0A7H5A4R4</accession>
<protein>
    <recommendedName>
        <fullName evidence="4">Ead/Ea22-like family protein</fullName>
    </recommendedName>
</protein>
<keyword evidence="1" id="KW-0175">Coiled coil</keyword>
<proteinExistence type="predicted"/>
<gene>
    <name evidence="2" type="ORF">L373_04205</name>
</gene>
<evidence type="ECO:0000313" key="3">
    <source>
        <dbReference type="Proteomes" id="UP000020202"/>
    </source>
</evidence>
<dbReference type="Proteomes" id="UP000020202">
    <property type="component" value="Unassembled WGS sequence"/>
</dbReference>